<name>A0A6N3I6C0_9FIRM</name>
<dbReference type="EMBL" id="CACRUH010000090">
    <property type="protein sequence ID" value="VYU83279.1"/>
    <property type="molecule type" value="Genomic_DNA"/>
</dbReference>
<organism evidence="1">
    <name type="scientific">Hungatella hathewayi</name>
    <dbReference type="NCBI Taxonomy" id="154046"/>
    <lineage>
        <taxon>Bacteria</taxon>
        <taxon>Bacillati</taxon>
        <taxon>Bacillota</taxon>
        <taxon>Clostridia</taxon>
        <taxon>Lachnospirales</taxon>
        <taxon>Lachnospiraceae</taxon>
        <taxon>Hungatella</taxon>
    </lineage>
</organism>
<reference evidence="1" key="1">
    <citation type="submission" date="2019-11" db="EMBL/GenBank/DDBJ databases">
        <authorList>
            <person name="Feng L."/>
        </authorList>
    </citation>
    <scope>NUCLEOTIDE SEQUENCE</scope>
    <source>
        <strain evidence="1">ChathewayiLFYP18</strain>
    </source>
</reference>
<sequence length="147" mass="17591">MAESIHQQFKEEIFNYLDILKNDYIEQRFDFKINDDCCSDNTIEVYGYYKNEFEPDKQTKCILLRFFISHKYRQVQISNIFLPDFMKHKGIGKNLIYKVFIIAEKEHYELFLIDMVHSFYEKMIARGALPCEACDDAVQIVSKTILF</sequence>
<accession>A0A6N3I6C0</accession>
<dbReference type="AlphaFoldDB" id="A0A6N3I6C0"/>
<proteinExistence type="predicted"/>
<dbReference type="RefSeq" id="WP_156834406.1">
    <property type="nucleotide sequence ID" value="NZ_CACRUH010000090.1"/>
</dbReference>
<evidence type="ECO:0008006" key="2">
    <source>
        <dbReference type="Google" id="ProtNLM"/>
    </source>
</evidence>
<evidence type="ECO:0000313" key="1">
    <source>
        <dbReference type="EMBL" id="VYU83279.1"/>
    </source>
</evidence>
<gene>
    <name evidence="1" type="ORF">CHLFYP18_04053</name>
</gene>
<protein>
    <recommendedName>
        <fullName evidence="2">GNAT family N-acetyltransferase</fullName>
    </recommendedName>
</protein>